<comment type="function">
    <text evidence="5">Essential cell division protein that forms a contractile ring structure (Z ring) at the future cell division site. The regulation of the ring assembly controls the timing and the location of cell division. One of the functions of the FtsZ ring is to recruit other cell division proteins to the septum to produce a new cell wall between the dividing cells. Binds GTP and shows GTPase activity.</text>
</comment>
<dbReference type="GO" id="GO:0032153">
    <property type="term" value="C:cell division site"/>
    <property type="evidence" value="ECO:0007669"/>
    <property type="project" value="UniProtKB-UniRule"/>
</dbReference>
<evidence type="ECO:0000256" key="4">
    <source>
        <dbReference type="ARBA" id="ARBA00023210"/>
    </source>
</evidence>
<dbReference type="RefSeq" id="WP_007049462.1">
    <property type="nucleotide sequence ID" value="NZ_DS560015.1"/>
</dbReference>
<keyword evidence="2 5" id="KW-0547">Nucleotide-binding</keyword>
<evidence type="ECO:0000256" key="2">
    <source>
        <dbReference type="ARBA" id="ARBA00022741"/>
    </source>
</evidence>
<dbReference type="GO" id="GO:0005525">
    <property type="term" value="F:GTP binding"/>
    <property type="evidence" value="ECO:0007669"/>
    <property type="project" value="UniProtKB-UniRule"/>
</dbReference>
<comment type="similarity">
    <text evidence="1 5">Belongs to the FtsZ family.</text>
</comment>
<feature type="binding site" evidence="5">
    <location>
        <begin position="23"/>
        <end position="27"/>
    </location>
    <ligand>
        <name>GTP</name>
        <dbReference type="ChEBI" id="CHEBI:37565"/>
    </ligand>
</feature>
<dbReference type="GO" id="GO:0003924">
    <property type="term" value="F:GTPase activity"/>
    <property type="evidence" value="ECO:0007669"/>
    <property type="project" value="UniProtKB-UniRule"/>
</dbReference>
<dbReference type="SUPFAM" id="SSF52490">
    <property type="entry name" value="Tubulin nucleotide-binding domain-like"/>
    <property type="match status" value="1"/>
</dbReference>
<comment type="subunit">
    <text evidence="5">Homodimer. Polymerizes to form a dynamic ring structure in a strictly GTP-dependent manner. Interacts directly with several other division proteins.</text>
</comment>
<dbReference type="InterPro" id="IPR000158">
    <property type="entry name" value="Cell_div_FtsZ"/>
</dbReference>
<dbReference type="Pfam" id="PF12327">
    <property type="entry name" value="FtsZ_C"/>
    <property type="match status" value="1"/>
</dbReference>
<protein>
    <recommendedName>
        <fullName evidence="5 6">Cell division protein FtsZ</fullName>
    </recommendedName>
</protein>
<feature type="binding site" evidence="5">
    <location>
        <position position="189"/>
    </location>
    <ligand>
        <name>GTP</name>
        <dbReference type="ChEBI" id="CHEBI:37565"/>
    </ligand>
</feature>
<comment type="caution">
    <text evidence="10">The sequence shown here is derived from an EMBL/GenBank/DDBJ whole genome shotgun (WGS) entry which is preliminary data.</text>
</comment>
<dbReference type="eggNOG" id="COG0206">
    <property type="taxonomic scope" value="Bacteria"/>
</dbReference>
<dbReference type="PRINTS" id="PR00423">
    <property type="entry name" value="CELLDVISFTSZ"/>
</dbReference>
<dbReference type="CDD" id="cd02201">
    <property type="entry name" value="FtsZ_type1"/>
    <property type="match status" value="1"/>
</dbReference>
<dbReference type="FunFam" id="3.40.50.1440:FF:000001">
    <property type="entry name" value="Cell division protein FtsZ"/>
    <property type="match status" value="1"/>
</dbReference>
<feature type="region of interest" description="Disordered" evidence="7">
    <location>
        <begin position="340"/>
        <end position="372"/>
    </location>
</feature>
<feature type="binding site" evidence="5">
    <location>
        <position position="145"/>
    </location>
    <ligand>
        <name>GTP</name>
        <dbReference type="ChEBI" id="CHEBI:37565"/>
    </ligand>
</feature>
<reference evidence="10" key="1">
    <citation type="submission" date="2008-01" db="EMBL/GenBank/DDBJ databases">
        <authorList>
            <person name="Fulton L."/>
            <person name="Clifton S."/>
            <person name="Fulton B."/>
            <person name="Xu J."/>
            <person name="Minx P."/>
            <person name="Pepin K.H."/>
            <person name="Johnson M."/>
            <person name="Thiruvilangam P."/>
            <person name="Bhonagiri V."/>
            <person name="Nash W.E."/>
            <person name="Mardis E.R."/>
            <person name="Wilson R.K."/>
        </authorList>
    </citation>
    <scope>NUCLEOTIDE SEQUENCE [LARGE SCALE GENOMIC DNA]</scope>
    <source>
        <strain evidence="10">DSM 17244</strain>
    </source>
</reference>
<keyword evidence="5 10" id="KW-0132">Cell division</keyword>
<keyword evidence="3 5" id="KW-0342">GTP-binding</keyword>
<evidence type="ECO:0000259" key="8">
    <source>
        <dbReference type="SMART" id="SM00864"/>
    </source>
</evidence>
<evidence type="ECO:0000256" key="6">
    <source>
        <dbReference type="NCBIfam" id="TIGR00065"/>
    </source>
</evidence>
<feature type="binding site" evidence="5">
    <location>
        <begin position="110"/>
        <end position="112"/>
    </location>
    <ligand>
        <name>GTP</name>
        <dbReference type="ChEBI" id="CHEBI:37565"/>
    </ligand>
</feature>
<dbReference type="Pfam" id="PF00091">
    <property type="entry name" value="Tubulin"/>
    <property type="match status" value="1"/>
</dbReference>
<evidence type="ECO:0000313" key="10">
    <source>
        <dbReference type="EMBL" id="EDS73298.1"/>
    </source>
</evidence>
<dbReference type="InterPro" id="IPR037103">
    <property type="entry name" value="Tubulin/FtsZ-like_C"/>
</dbReference>
<feature type="domain" description="Tubulin/FtsZ GTPase" evidence="8">
    <location>
        <begin position="15"/>
        <end position="207"/>
    </location>
</feature>
<dbReference type="SUPFAM" id="SSF55307">
    <property type="entry name" value="Tubulin C-terminal domain-like"/>
    <property type="match status" value="1"/>
</dbReference>
<keyword evidence="4 5" id="KW-0717">Septation</keyword>
<evidence type="ECO:0000256" key="7">
    <source>
        <dbReference type="SAM" id="MobiDB-lite"/>
    </source>
</evidence>
<evidence type="ECO:0000256" key="1">
    <source>
        <dbReference type="ARBA" id="ARBA00009690"/>
    </source>
</evidence>
<accession>B1C8G1</accession>
<dbReference type="InterPro" id="IPR003008">
    <property type="entry name" value="Tubulin_FtsZ_GTPase"/>
</dbReference>
<evidence type="ECO:0000256" key="3">
    <source>
        <dbReference type="ARBA" id="ARBA00023134"/>
    </source>
</evidence>
<sequence>MPYEMEDIHMGNFADIRVIGVGGGGNNAVNRMIEGGLQGVRFVAVNTDAQALSESLSENKVQIGDRTTGGLGAGANPQVGQESAEESSDELKKIVEGADLLFITAGMGGGTGTGASHVIAKIAKELGVLTIAVVTRPFGFEGKVRASNSDLGIRLLREHVDALVVIPNEKLLGIADKNTTFKDALKLADDVLSQGVRGICDLIGITGIVNLDFSDVKTIMKDAGMAHMGVGYGTGEDKAVEAVQEAVKSPLLETSIKGATGVIINITGGEDLSLFEINKAAEIAREEADPDANVIFGAAIDPSLEDSVKITIIATGFNMKNKNGQLVELAEEEIKKEIEPQEQEVKKEKKNDWGDIPDFLKDSLSRRDRDDY</sequence>
<evidence type="ECO:0000259" key="9">
    <source>
        <dbReference type="SMART" id="SM00865"/>
    </source>
</evidence>
<dbReference type="HOGENOM" id="CLU_024865_0_1_9"/>
<dbReference type="NCBIfam" id="TIGR00065">
    <property type="entry name" value="ftsZ"/>
    <property type="match status" value="1"/>
</dbReference>
<feature type="region of interest" description="Disordered" evidence="7">
    <location>
        <begin position="63"/>
        <end position="84"/>
    </location>
</feature>
<keyword evidence="11" id="KW-1185">Reference proteome</keyword>
<dbReference type="SMART" id="SM00864">
    <property type="entry name" value="Tubulin"/>
    <property type="match status" value="1"/>
</dbReference>
<feature type="binding site" evidence="5">
    <location>
        <position position="141"/>
    </location>
    <ligand>
        <name>GTP</name>
        <dbReference type="ChEBI" id="CHEBI:37565"/>
    </ligand>
</feature>
<dbReference type="GO" id="GO:0043093">
    <property type="term" value="P:FtsZ-dependent cytokinesis"/>
    <property type="evidence" value="ECO:0007669"/>
    <property type="project" value="UniProtKB-UniRule"/>
</dbReference>
<dbReference type="GeneID" id="97999869"/>
<dbReference type="Gene3D" id="3.40.50.1440">
    <property type="entry name" value="Tubulin/FtsZ, GTPase domain"/>
    <property type="match status" value="1"/>
</dbReference>
<dbReference type="InterPro" id="IPR024757">
    <property type="entry name" value="FtsZ_C"/>
</dbReference>
<dbReference type="Gene3D" id="3.30.1330.20">
    <property type="entry name" value="Tubulin/FtsZ, C-terminal domain"/>
    <property type="match status" value="1"/>
</dbReference>
<dbReference type="SMART" id="SM00865">
    <property type="entry name" value="Tubulin_C"/>
    <property type="match status" value="1"/>
</dbReference>
<dbReference type="PANTHER" id="PTHR30314">
    <property type="entry name" value="CELL DIVISION PROTEIN FTSZ-RELATED"/>
    <property type="match status" value="1"/>
</dbReference>
<dbReference type="PROSITE" id="PS01134">
    <property type="entry name" value="FTSZ_1"/>
    <property type="match status" value="1"/>
</dbReference>
<organism evidence="10 11">
    <name type="scientific">Anaerofustis stercorihominis DSM 17244</name>
    <dbReference type="NCBI Taxonomy" id="445971"/>
    <lineage>
        <taxon>Bacteria</taxon>
        <taxon>Bacillati</taxon>
        <taxon>Bacillota</taxon>
        <taxon>Clostridia</taxon>
        <taxon>Eubacteriales</taxon>
        <taxon>Eubacteriaceae</taxon>
        <taxon>Anaerofustis</taxon>
    </lineage>
</organism>
<dbReference type="AlphaFoldDB" id="B1C8G1"/>
<dbReference type="InterPro" id="IPR045061">
    <property type="entry name" value="FtsZ/CetZ"/>
</dbReference>
<dbReference type="PANTHER" id="PTHR30314:SF3">
    <property type="entry name" value="MITOCHONDRIAL DIVISION PROTEIN FSZA"/>
    <property type="match status" value="1"/>
</dbReference>
<dbReference type="InterPro" id="IPR036525">
    <property type="entry name" value="Tubulin/FtsZ_GTPase_sf"/>
</dbReference>
<dbReference type="InterPro" id="IPR020805">
    <property type="entry name" value="Cell_div_FtsZ_CS"/>
</dbReference>
<keyword evidence="5" id="KW-0963">Cytoplasm</keyword>
<gene>
    <name evidence="5 10" type="primary">ftsZ</name>
    <name evidence="10" type="ORF">ANASTE_01018</name>
</gene>
<reference evidence="10" key="2">
    <citation type="submission" date="2013-08" db="EMBL/GenBank/DDBJ databases">
        <title>Draft genome sequence of Anaerofustis stercorihominis (DSM 17244).</title>
        <authorList>
            <person name="Sudarsanam P."/>
            <person name="Ley R."/>
            <person name="Guruge J."/>
            <person name="Turnbaugh P.J."/>
            <person name="Mahowald M."/>
            <person name="Liep D."/>
            <person name="Gordon J."/>
        </authorList>
    </citation>
    <scope>NUCLEOTIDE SEQUENCE</scope>
    <source>
        <strain evidence="10">DSM 17244</strain>
    </source>
</reference>
<dbReference type="GO" id="GO:0005737">
    <property type="term" value="C:cytoplasm"/>
    <property type="evidence" value="ECO:0007669"/>
    <property type="project" value="UniProtKB-SubCell"/>
</dbReference>
<dbReference type="HAMAP" id="MF_00909">
    <property type="entry name" value="FtsZ"/>
    <property type="match status" value="1"/>
</dbReference>
<dbReference type="STRING" id="445971.ANASTE_01018"/>
<dbReference type="InterPro" id="IPR008280">
    <property type="entry name" value="Tub_FtsZ_C"/>
</dbReference>
<evidence type="ECO:0000256" key="5">
    <source>
        <dbReference type="HAMAP-Rule" id="MF_00909"/>
    </source>
</evidence>
<feature type="domain" description="Tubulin/FtsZ 2-layer sandwich" evidence="9">
    <location>
        <begin position="209"/>
        <end position="326"/>
    </location>
</feature>
<dbReference type="GO" id="GO:0051258">
    <property type="term" value="P:protein polymerization"/>
    <property type="evidence" value="ECO:0007669"/>
    <property type="project" value="UniProtKB-UniRule"/>
</dbReference>
<dbReference type="Proteomes" id="UP000005178">
    <property type="component" value="Unassembled WGS sequence"/>
</dbReference>
<dbReference type="EMBL" id="ABIL02000005">
    <property type="protein sequence ID" value="EDS73298.1"/>
    <property type="molecule type" value="Genomic_DNA"/>
</dbReference>
<proteinExistence type="inferred from homology"/>
<dbReference type="GO" id="GO:0000917">
    <property type="term" value="P:division septum assembly"/>
    <property type="evidence" value="ECO:0007669"/>
    <property type="project" value="UniProtKB-KW"/>
</dbReference>
<evidence type="ECO:0000313" key="11">
    <source>
        <dbReference type="Proteomes" id="UP000005178"/>
    </source>
</evidence>
<name>B1C8G1_9FIRM</name>
<keyword evidence="5" id="KW-0131">Cell cycle</keyword>
<comment type="subcellular location">
    <subcellularLocation>
        <location evidence="5">Cytoplasm</location>
    </subcellularLocation>
    <text evidence="5">Assembles at midcell at the inner surface of the cytoplasmic membrane.</text>
</comment>
<dbReference type="InterPro" id="IPR018316">
    <property type="entry name" value="Tubulin/FtsZ_2-layer-sand-dom"/>
</dbReference>